<evidence type="ECO:0000256" key="14">
    <source>
        <dbReference type="ARBA" id="ARBA00031884"/>
    </source>
</evidence>
<feature type="transmembrane region" description="Helical" evidence="18">
    <location>
        <begin position="141"/>
        <end position="164"/>
    </location>
</feature>
<keyword evidence="8" id="KW-0249">Electron transport</keyword>
<evidence type="ECO:0000256" key="16">
    <source>
        <dbReference type="ARBA" id="ARBA00032717"/>
    </source>
</evidence>
<proteinExistence type="inferred from homology"/>
<dbReference type="CDD" id="cd02863">
    <property type="entry name" value="Ubiquinol_oxidase_III"/>
    <property type="match status" value="1"/>
</dbReference>
<dbReference type="GO" id="GO:0009486">
    <property type="term" value="F:cytochrome bo3 ubiquinol oxidase activity"/>
    <property type="evidence" value="ECO:0007669"/>
    <property type="project" value="InterPro"/>
</dbReference>
<evidence type="ECO:0000256" key="2">
    <source>
        <dbReference type="ARBA" id="ARBA00010581"/>
    </source>
</evidence>
<reference evidence="20 21" key="1">
    <citation type="submission" date="2018-07" db="EMBL/GenBank/DDBJ databases">
        <title>Dyella monticola sp. nov. and Dyella psychrodurans sp. nov. isolated from monsoon evergreen broad-leaved forest soil of Dinghu Mountain, China.</title>
        <authorList>
            <person name="Gao Z."/>
            <person name="Qiu L."/>
        </authorList>
    </citation>
    <scope>NUCLEOTIDE SEQUENCE [LARGE SCALE GENOMIC DNA]</scope>
    <source>
        <strain evidence="20 21">4G-K06</strain>
    </source>
</reference>
<evidence type="ECO:0000256" key="13">
    <source>
        <dbReference type="ARBA" id="ARBA00030072"/>
    </source>
</evidence>
<evidence type="ECO:0000256" key="6">
    <source>
        <dbReference type="ARBA" id="ARBA00022475"/>
    </source>
</evidence>
<evidence type="ECO:0000256" key="15">
    <source>
        <dbReference type="ARBA" id="ARBA00032189"/>
    </source>
</evidence>
<protein>
    <recommendedName>
        <fullName evidence="4">Cytochrome bo(3) ubiquinol oxidase subunit 3</fullName>
    </recommendedName>
    <alternativeName>
        <fullName evidence="15">Cytochrome o ubiquinol oxidase subunit 3</fullName>
    </alternativeName>
    <alternativeName>
        <fullName evidence="13">Oxidase bo(3) subunit 3</fullName>
    </alternativeName>
    <alternativeName>
        <fullName evidence="16">Ubiquinol oxidase polypeptide III</fullName>
    </alternativeName>
    <alternativeName>
        <fullName evidence="14">Ubiquinol oxidase subunit 3</fullName>
    </alternativeName>
</protein>
<dbReference type="InterPro" id="IPR014206">
    <property type="entry name" value="Cyt_c_ubiqinol_oxidase_su3"/>
</dbReference>
<evidence type="ECO:0000256" key="4">
    <source>
        <dbReference type="ARBA" id="ARBA00014687"/>
    </source>
</evidence>
<keyword evidence="11 18" id="KW-0472">Membrane</keyword>
<evidence type="ECO:0000259" key="19">
    <source>
        <dbReference type="PROSITE" id="PS50253"/>
    </source>
</evidence>
<evidence type="ECO:0000256" key="5">
    <source>
        <dbReference type="ARBA" id="ARBA00022448"/>
    </source>
</evidence>
<keyword evidence="5" id="KW-0813">Transport</keyword>
<comment type="subunit">
    <text evidence="3">Heterooctamer of two A chains, two B chains, two C chains and two D chains.</text>
</comment>
<evidence type="ECO:0000256" key="17">
    <source>
        <dbReference type="RuleBase" id="RU003376"/>
    </source>
</evidence>
<dbReference type="RefSeq" id="WP_115494546.1">
    <property type="nucleotide sequence ID" value="NZ_QRBE01000002.1"/>
</dbReference>
<dbReference type="Proteomes" id="UP000254258">
    <property type="component" value="Unassembled WGS sequence"/>
</dbReference>
<dbReference type="InterPro" id="IPR035973">
    <property type="entry name" value="Cyt_c_oxidase_su3-like_sf"/>
</dbReference>
<evidence type="ECO:0000256" key="18">
    <source>
        <dbReference type="SAM" id="Phobius"/>
    </source>
</evidence>
<feature type="transmembrane region" description="Helical" evidence="18">
    <location>
        <begin position="72"/>
        <end position="90"/>
    </location>
</feature>
<dbReference type="GO" id="GO:0004129">
    <property type="term" value="F:cytochrome-c oxidase activity"/>
    <property type="evidence" value="ECO:0007669"/>
    <property type="project" value="InterPro"/>
</dbReference>
<evidence type="ECO:0000256" key="9">
    <source>
        <dbReference type="ARBA" id="ARBA00022989"/>
    </source>
</evidence>
<dbReference type="GO" id="GO:0005886">
    <property type="term" value="C:plasma membrane"/>
    <property type="evidence" value="ECO:0007669"/>
    <property type="project" value="UniProtKB-SubCell"/>
</dbReference>
<dbReference type="Gene3D" id="1.20.120.80">
    <property type="entry name" value="Cytochrome c oxidase, subunit III, four-helix bundle"/>
    <property type="match status" value="1"/>
</dbReference>
<evidence type="ECO:0000256" key="12">
    <source>
        <dbReference type="ARBA" id="ARBA00025694"/>
    </source>
</evidence>
<feature type="transmembrane region" description="Helical" evidence="18">
    <location>
        <begin position="185"/>
        <end position="206"/>
    </location>
</feature>
<dbReference type="PROSITE" id="PS50253">
    <property type="entry name" value="COX3"/>
    <property type="match status" value="1"/>
</dbReference>
<dbReference type="PANTHER" id="PTHR11403">
    <property type="entry name" value="CYTOCHROME C OXIDASE SUBUNIT III"/>
    <property type="match status" value="1"/>
</dbReference>
<organism evidence="20 21">
    <name type="scientific">Dyella monticola</name>
    <dbReference type="NCBI Taxonomy" id="1927958"/>
    <lineage>
        <taxon>Bacteria</taxon>
        <taxon>Pseudomonadati</taxon>
        <taxon>Pseudomonadota</taxon>
        <taxon>Gammaproteobacteria</taxon>
        <taxon>Lysobacterales</taxon>
        <taxon>Rhodanobacteraceae</taxon>
        <taxon>Dyella</taxon>
    </lineage>
</organism>
<feature type="transmembrane region" description="Helical" evidence="18">
    <location>
        <begin position="102"/>
        <end position="121"/>
    </location>
</feature>
<dbReference type="EMBL" id="QRBE01000002">
    <property type="protein sequence ID" value="RDS83838.1"/>
    <property type="molecule type" value="Genomic_DNA"/>
</dbReference>
<accession>A0A370X626</accession>
<comment type="subcellular location">
    <subcellularLocation>
        <location evidence="1 17">Cell membrane</location>
        <topology evidence="1 17">Multi-pass membrane protein</topology>
    </subcellularLocation>
</comment>
<feature type="transmembrane region" description="Helical" evidence="18">
    <location>
        <begin position="30"/>
        <end position="52"/>
    </location>
</feature>
<dbReference type="InterPro" id="IPR000298">
    <property type="entry name" value="Cyt_c_oxidase-like_su3"/>
</dbReference>
<dbReference type="FunFam" id="1.20.120.80:FF:000001">
    <property type="entry name" value="Cytochrome (Ubi)quinol oxidase subunit III"/>
    <property type="match status" value="1"/>
</dbReference>
<keyword evidence="21" id="KW-1185">Reference proteome</keyword>
<evidence type="ECO:0000256" key="11">
    <source>
        <dbReference type="ARBA" id="ARBA00023136"/>
    </source>
</evidence>
<dbReference type="GO" id="GO:0019646">
    <property type="term" value="P:aerobic electron transport chain"/>
    <property type="evidence" value="ECO:0007669"/>
    <property type="project" value="InterPro"/>
</dbReference>
<evidence type="ECO:0000313" key="21">
    <source>
        <dbReference type="Proteomes" id="UP000254258"/>
    </source>
</evidence>
<dbReference type="Pfam" id="PF00510">
    <property type="entry name" value="COX3"/>
    <property type="match status" value="1"/>
</dbReference>
<evidence type="ECO:0000313" key="20">
    <source>
        <dbReference type="EMBL" id="RDS83838.1"/>
    </source>
</evidence>
<dbReference type="NCBIfam" id="TIGR02842">
    <property type="entry name" value="CyoC"/>
    <property type="match status" value="1"/>
</dbReference>
<gene>
    <name evidence="20" type="primary">cyoC</name>
    <name evidence="20" type="ORF">DWU98_05895</name>
</gene>
<comment type="similarity">
    <text evidence="2 17">Belongs to the cytochrome c oxidase subunit 3 family.</text>
</comment>
<dbReference type="PANTHER" id="PTHR11403:SF2">
    <property type="entry name" value="CYTOCHROME BO(3) UBIQUINOL OXIDASE SUBUNIT 3"/>
    <property type="match status" value="1"/>
</dbReference>
<evidence type="ECO:0000256" key="7">
    <source>
        <dbReference type="ARBA" id="ARBA00022692"/>
    </source>
</evidence>
<keyword evidence="9 18" id="KW-1133">Transmembrane helix</keyword>
<comment type="caution">
    <text evidence="20">The sequence shown here is derived from an EMBL/GenBank/DDBJ whole genome shotgun (WGS) entry which is preliminary data.</text>
</comment>
<keyword evidence="6" id="KW-1003">Cell membrane</keyword>
<dbReference type="InterPro" id="IPR013833">
    <property type="entry name" value="Cyt_c_oxidase_su3_a-hlx"/>
</dbReference>
<sequence length="209" mass="23091">MSTAITANHGVVAHGGAHDHEHHDDGSKTLLGFWIYLMSDCLIFSGLFATFAALGHATAGGPSGKELFDLKYVFGETMLLLISSFTFGLAMLNMHAGQRNKVIAWLFVTFLFGAGFVGMEIHEFHNLIVFEHAGPDRSAFLSAYFGLVGTHGLHVTCGLIWLLAMMHMVGKFGLNDTVQRRLSCLSLFWHFLDLVWICVFSFVYLMGVL</sequence>
<dbReference type="AlphaFoldDB" id="A0A370X626"/>
<keyword evidence="7 17" id="KW-0812">Transmembrane</keyword>
<dbReference type="OrthoDB" id="9810850at2"/>
<dbReference type="SUPFAM" id="SSF81452">
    <property type="entry name" value="Cytochrome c oxidase subunit III-like"/>
    <property type="match status" value="1"/>
</dbReference>
<evidence type="ECO:0000256" key="10">
    <source>
        <dbReference type="ARBA" id="ARBA00023002"/>
    </source>
</evidence>
<feature type="domain" description="Heme-copper oxidase subunit III family profile" evidence="19">
    <location>
        <begin position="31"/>
        <end position="208"/>
    </location>
</feature>
<comment type="function">
    <text evidence="12">Cytochrome bo(3) ubiquinol terminal oxidase is the component of the aerobic respiratory chain of E.coli that predominates when cells are grown at high aeration. Has proton pump activity across the membrane in addition to electron transfer, pumping 2 protons/electron.</text>
</comment>
<dbReference type="InterPro" id="IPR033946">
    <property type="entry name" value="Ubiquinol_oxase_su3_dom"/>
</dbReference>
<dbReference type="InterPro" id="IPR024791">
    <property type="entry name" value="Cyt_c/ubiquinol_Oxase_su3"/>
</dbReference>
<evidence type="ECO:0000256" key="8">
    <source>
        <dbReference type="ARBA" id="ARBA00022982"/>
    </source>
</evidence>
<keyword evidence="10" id="KW-0560">Oxidoreductase</keyword>
<evidence type="ECO:0000256" key="1">
    <source>
        <dbReference type="ARBA" id="ARBA00004651"/>
    </source>
</evidence>
<name>A0A370X626_9GAMM</name>
<evidence type="ECO:0000256" key="3">
    <source>
        <dbReference type="ARBA" id="ARBA00011700"/>
    </source>
</evidence>